<name>A0A0C3A2J1_MYCCA</name>
<dbReference type="OMA" id="WIDSAAY"/>
<dbReference type="RefSeq" id="WP_011386953.1">
    <property type="nucleotide sequence ID" value="NZ_CP143995.1"/>
</dbReference>
<evidence type="ECO:0000259" key="1">
    <source>
        <dbReference type="Pfam" id="PF08937"/>
    </source>
</evidence>
<evidence type="ECO:0000313" key="3">
    <source>
        <dbReference type="Proteomes" id="UP000031975"/>
    </source>
</evidence>
<dbReference type="Proteomes" id="UP000031975">
    <property type="component" value="Unassembled WGS sequence"/>
</dbReference>
<dbReference type="SUPFAM" id="SSF52206">
    <property type="entry name" value="Hypothetical protein MTH538"/>
    <property type="match status" value="1"/>
</dbReference>
<dbReference type="InterPro" id="IPR036490">
    <property type="entry name" value="ThsB_TIR-like_sf"/>
</dbReference>
<organism evidence="2 3">
    <name type="scientific">Mycoplasma capricolum subsp. capricolum</name>
    <dbReference type="NCBI Taxonomy" id="40479"/>
    <lineage>
        <taxon>Bacteria</taxon>
        <taxon>Bacillati</taxon>
        <taxon>Mycoplasmatota</taxon>
        <taxon>Mollicutes</taxon>
        <taxon>Mycoplasmataceae</taxon>
        <taxon>Mycoplasma</taxon>
    </lineage>
</organism>
<dbReference type="GeneID" id="23778993"/>
<feature type="domain" description="Thoeris protein ThsB TIR-like" evidence="1">
    <location>
        <begin position="6"/>
        <end position="100"/>
    </location>
</feature>
<comment type="caution">
    <text evidence="2">The sequence shown here is derived from an EMBL/GenBank/DDBJ whole genome shotgun (WGS) entry which is preliminary data.</text>
</comment>
<proteinExistence type="predicted"/>
<dbReference type="InterPro" id="IPR015032">
    <property type="entry name" value="ThsB__TIR-like_domain"/>
</dbReference>
<dbReference type="Gene3D" id="3.40.50.11200">
    <property type="match status" value="1"/>
</dbReference>
<evidence type="ECO:0000313" key="2">
    <source>
        <dbReference type="EMBL" id="KIM13726.1"/>
    </source>
</evidence>
<reference evidence="2 3" key="1">
    <citation type="submission" date="2015-01" db="EMBL/GenBank/DDBJ databases">
        <title>Draft Genome Sequence of Mycoplasma capricolum subsp. capricolum str. GM508D.</title>
        <authorList>
            <person name="Calcutt M.J."/>
            <person name="Foecking M.F."/>
        </authorList>
    </citation>
    <scope>NUCLEOTIDE SEQUENCE [LARGE SCALE GENOMIC DNA]</scope>
    <source>
        <strain evidence="2 3">GM508D</strain>
    </source>
</reference>
<protein>
    <submittedName>
        <fullName evidence="2">Tir domain protein</fullName>
    </submittedName>
</protein>
<dbReference type="AlphaFoldDB" id="A0A0C3A2J1"/>
<accession>A0A0C3A2J1</accession>
<sequence length="156" mass="17723">MARKVFFSFHFENDVWRANQVRNSWVTQGTQAAGYIDAAEFEEIKRSGDRAVKKWIDEQLFGTSVTVVLIGSETLDRPYVRYEIEESIKRGNAIIGIAIGDLLDQNKKTSFSKISSYAINGKSFLDIANGFYNYKRDDGYSNMGIWIENAARSKGK</sequence>
<dbReference type="EMBL" id="JXQB01000001">
    <property type="protein sequence ID" value="KIM13726.1"/>
    <property type="molecule type" value="Genomic_DNA"/>
</dbReference>
<dbReference type="Pfam" id="PF08937">
    <property type="entry name" value="ThsB_TIR"/>
    <property type="match status" value="1"/>
</dbReference>
<gene>
    <name evidence="2" type="ORF">MCGM508_01355</name>
</gene>